<name>A0A098TK10_9CYAN</name>
<protein>
    <recommendedName>
        <fullName evidence="3">DUF433 domain-containing protein</fullName>
    </recommendedName>
</protein>
<keyword evidence="2" id="KW-1185">Reference proteome</keyword>
<dbReference type="Pfam" id="PF04255">
    <property type="entry name" value="DUF433"/>
    <property type="match status" value="1"/>
</dbReference>
<dbReference type="EMBL" id="JJML01000021">
    <property type="protein sequence ID" value="KGF72644.1"/>
    <property type="molecule type" value="Genomic_DNA"/>
</dbReference>
<dbReference type="SUPFAM" id="SSF46689">
    <property type="entry name" value="Homeodomain-like"/>
    <property type="match status" value="1"/>
</dbReference>
<accession>A0A098TK10</accession>
<dbReference type="AlphaFoldDB" id="A0A098TK10"/>
<evidence type="ECO:0000313" key="1">
    <source>
        <dbReference type="EMBL" id="KGF72644.1"/>
    </source>
</evidence>
<dbReference type="InterPro" id="IPR036388">
    <property type="entry name" value="WH-like_DNA-bd_sf"/>
</dbReference>
<dbReference type="Gene3D" id="1.10.10.10">
    <property type="entry name" value="Winged helix-like DNA-binding domain superfamily/Winged helix DNA-binding domain"/>
    <property type="match status" value="1"/>
</dbReference>
<sequence length="105" mass="12402">MNNDRHNYPHLHTHDGESAHLISHPRIRVAHIVMDYLAYGWSVDEMCRQHIYLKPAEAHAAMCYYFDHPSEIDQEIRAERQQLQNDQSTAQRSPFYLRMKAQGVL</sequence>
<dbReference type="PANTHER" id="PTHR34849">
    <property type="entry name" value="SSL5025 PROTEIN"/>
    <property type="match status" value="1"/>
</dbReference>
<dbReference type="InterPro" id="IPR007367">
    <property type="entry name" value="DUF433"/>
</dbReference>
<dbReference type="RefSeq" id="WP_036533207.1">
    <property type="nucleotide sequence ID" value="NZ_JJML01000021.1"/>
</dbReference>
<dbReference type="OrthoDB" id="427790at2"/>
<gene>
    <name evidence="1" type="ORF">DO97_06855</name>
</gene>
<reference evidence="1 2" key="1">
    <citation type="journal article" date="2014" name="Mol. Ecol.">
        <title>Evolution of Synechococcus.</title>
        <authorList>
            <person name="Dvorak P."/>
            <person name="Casamatta D."/>
            <person name="Hasler P."/>
            <person name="Poulickova A."/>
            <person name="Ondrej V."/>
            <person name="Sanges R."/>
        </authorList>
    </citation>
    <scope>NUCLEOTIDE SEQUENCE [LARGE SCALE GENOMIC DNA]</scope>
    <source>
        <strain evidence="1 2">CAUP A 1101</strain>
    </source>
</reference>
<dbReference type="InterPro" id="IPR009057">
    <property type="entry name" value="Homeodomain-like_sf"/>
</dbReference>
<proteinExistence type="predicted"/>
<dbReference type="Proteomes" id="UP000030170">
    <property type="component" value="Unassembled WGS sequence"/>
</dbReference>
<dbReference type="PANTHER" id="PTHR34849:SF1">
    <property type="entry name" value="SLR0770 PROTEIN"/>
    <property type="match status" value="1"/>
</dbReference>
<comment type="caution">
    <text evidence="1">The sequence shown here is derived from an EMBL/GenBank/DDBJ whole genome shotgun (WGS) entry which is preliminary data.</text>
</comment>
<evidence type="ECO:0000313" key="2">
    <source>
        <dbReference type="Proteomes" id="UP000030170"/>
    </source>
</evidence>
<evidence type="ECO:0008006" key="3">
    <source>
        <dbReference type="Google" id="ProtNLM"/>
    </source>
</evidence>
<organism evidence="1 2">
    <name type="scientific">Neosynechococcus sphagnicola sy1</name>
    <dbReference type="NCBI Taxonomy" id="1497020"/>
    <lineage>
        <taxon>Bacteria</taxon>
        <taxon>Bacillati</taxon>
        <taxon>Cyanobacteriota</taxon>
        <taxon>Cyanophyceae</taxon>
        <taxon>Neosynechococcales</taxon>
        <taxon>Neosynechococcaceae</taxon>
        <taxon>Neosynechococcus</taxon>
    </lineage>
</organism>
<dbReference type="STRING" id="1497020.DO97_06855"/>